<proteinExistence type="predicted"/>
<sequence length="156" mass="18028">MANTYLFSDWYSWYSTTCDITWNINITASLYPEYSISFSIGPHFFAFEYTNAELYEYSSREFLAQHAFDLHLSLRELVIMLGSSNCPAHVHKFWYDVARANQEENTKFAVGLYWAILSHPNPSLELVLGMSCVDIPALKPLVQEKLKQITRSNIRG</sequence>
<evidence type="ECO:0000313" key="3">
    <source>
        <dbReference type="Proteomes" id="UP000094598"/>
    </source>
</evidence>
<dbReference type="RefSeq" id="WP_069590332.1">
    <property type="nucleotide sequence ID" value="NZ_CP017019.1"/>
</dbReference>
<evidence type="ECO:0000313" key="2">
    <source>
        <dbReference type="EMBL" id="TYL12707.1"/>
    </source>
</evidence>
<name>A0AAC9HK71_NEOTH</name>
<evidence type="ECO:0000313" key="1">
    <source>
        <dbReference type="EMBL" id="AOQ24606.1"/>
    </source>
</evidence>
<reference evidence="2 4" key="2">
    <citation type="submission" date="2019-05" db="EMBL/GenBank/DDBJ databases">
        <title>Genome sequence of Moorella thermoacetica ATCC 33924.</title>
        <authorList>
            <person name="Poehlein A."/>
            <person name="Bengelsdorf F.R."/>
            <person name="Duerre P."/>
            <person name="Daniel R."/>
        </authorList>
    </citation>
    <scope>NUCLEOTIDE SEQUENCE [LARGE SCALE GENOMIC DNA]</scope>
    <source>
        <strain evidence="2 4">ATCC 33924</strain>
    </source>
</reference>
<protein>
    <submittedName>
        <fullName evidence="1">Uncharacterized protein</fullName>
    </submittedName>
</protein>
<dbReference type="Proteomes" id="UP000094598">
    <property type="component" value="Chromosome"/>
</dbReference>
<organism evidence="1 3">
    <name type="scientific">Neomoorella thermoacetica</name>
    <name type="common">Clostridium thermoaceticum</name>
    <dbReference type="NCBI Taxonomy" id="1525"/>
    <lineage>
        <taxon>Bacteria</taxon>
        <taxon>Bacillati</taxon>
        <taxon>Bacillota</taxon>
        <taxon>Clostridia</taxon>
        <taxon>Neomoorellales</taxon>
        <taxon>Neomoorellaceae</taxon>
        <taxon>Neomoorella</taxon>
    </lineage>
</organism>
<dbReference type="Proteomes" id="UP000322283">
    <property type="component" value="Unassembled WGS sequence"/>
</dbReference>
<evidence type="ECO:0000313" key="4">
    <source>
        <dbReference type="Proteomes" id="UP000322283"/>
    </source>
</evidence>
<accession>A0AAC9HK71</accession>
<reference evidence="1 3" key="1">
    <citation type="submission" date="2016-08" db="EMBL/GenBank/DDBJ databases">
        <title>Moorella thermoacetica DSM 103132.</title>
        <authorList>
            <person name="Jendresen C.B."/>
            <person name="Redl S.M."/>
            <person name="Jensen T.O."/>
            <person name="Nielsen A.T."/>
        </authorList>
    </citation>
    <scope>NUCLEOTIDE SEQUENCE [LARGE SCALE GENOMIC DNA]</scope>
    <source>
        <strain evidence="1 3">DSM 103132</strain>
    </source>
</reference>
<dbReference type="AlphaFoldDB" id="A0AAC9HK71"/>
<dbReference type="EMBL" id="VCDX01000006">
    <property type="protein sequence ID" value="TYL12707.1"/>
    <property type="molecule type" value="Genomic_DNA"/>
</dbReference>
<gene>
    <name evidence="1" type="ORF">Maut_02176</name>
    <name evidence="2" type="ORF">MTAT_19490</name>
</gene>
<dbReference type="EMBL" id="CP017019">
    <property type="protein sequence ID" value="AOQ24606.1"/>
    <property type="molecule type" value="Genomic_DNA"/>
</dbReference>
<keyword evidence="4" id="KW-1185">Reference proteome</keyword>